<dbReference type="SUPFAM" id="SSF52047">
    <property type="entry name" value="RNI-like"/>
    <property type="match status" value="1"/>
</dbReference>
<evidence type="ECO:0008006" key="4">
    <source>
        <dbReference type="Google" id="ProtNLM"/>
    </source>
</evidence>
<proteinExistence type="predicted"/>
<protein>
    <recommendedName>
        <fullName evidence="4">F-box domain-containing protein</fullName>
    </recommendedName>
</protein>
<gene>
    <name evidence="2" type="ORF">DFH07DRAFT_144870</name>
</gene>
<dbReference type="EMBL" id="JARJLG010000179">
    <property type="protein sequence ID" value="KAJ7731920.1"/>
    <property type="molecule type" value="Genomic_DNA"/>
</dbReference>
<dbReference type="InterPro" id="IPR032675">
    <property type="entry name" value="LRR_dom_sf"/>
</dbReference>
<evidence type="ECO:0000313" key="3">
    <source>
        <dbReference type="Proteomes" id="UP001215280"/>
    </source>
</evidence>
<evidence type="ECO:0000256" key="1">
    <source>
        <dbReference type="SAM" id="Coils"/>
    </source>
</evidence>
<keyword evidence="1" id="KW-0175">Coiled coil</keyword>
<dbReference type="Gene3D" id="3.80.10.10">
    <property type="entry name" value="Ribonuclease Inhibitor"/>
    <property type="match status" value="1"/>
</dbReference>
<organism evidence="2 3">
    <name type="scientific">Mycena maculata</name>
    <dbReference type="NCBI Taxonomy" id="230809"/>
    <lineage>
        <taxon>Eukaryota</taxon>
        <taxon>Fungi</taxon>
        <taxon>Dikarya</taxon>
        <taxon>Basidiomycota</taxon>
        <taxon>Agaricomycotina</taxon>
        <taxon>Agaricomycetes</taxon>
        <taxon>Agaricomycetidae</taxon>
        <taxon>Agaricales</taxon>
        <taxon>Marasmiineae</taxon>
        <taxon>Mycenaceae</taxon>
        <taxon>Mycena</taxon>
    </lineage>
</organism>
<dbReference type="AlphaFoldDB" id="A0AAD7I033"/>
<evidence type="ECO:0000313" key="2">
    <source>
        <dbReference type="EMBL" id="KAJ7731920.1"/>
    </source>
</evidence>
<keyword evidence="3" id="KW-1185">Reference proteome</keyword>
<name>A0AAD7I033_9AGAR</name>
<dbReference type="Proteomes" id="UP001215280">
    <property type="component" value="Unassembled WGS sequence"/>
</dbReference>
<sequence length="439" mass="48822">MASRLVDVRTRIEEISSAISRQTEILRDLETQRSAAQGELNAILDPMARLPLEISSKIFAQCSPMPPKYDALQAPTIFLSVCRAWRYIALATPSLWAAISDQGIPVAKFPKFFESWLRRARSSPLSLSLSGSLDPQYDVDPPNPVPAAVWAFVKQYMRQVQNLRLCLSSAGELQQIVFSYTSLRSLTVENSNASEYFSQNADECVALLCAAPNLLECNFLGMEYRHGNPAPTKLTHCYLRHLALGKSQAEEPDSQFSAFNCTTVILKSLTLPALESLIISFFDIAPADFISFLTRSSPPLQSLHIWLAHAPIMVEANIVEGYLRVLPSLTELDFGNTPTSTLPLLLRTIADLLPNLCNLTIRGHTDGDSVDCEGVLDAFTPRHACLRSFQLLLATFGSERREKIRDDITVALRQRVNNGMGLHIETQELHDIFAIDVDM</sequence>
<feature type="coiled-coil region" evidence="1">
    <location>
        <begin position="12"/>
        <end position="39"/>
    </location>
</feature>
<reference evidence="2" key="1">
    <citation type="submission" date="2023-03" db="EMBL/GenBank/DDBJ databases">
        <title>Massive genome expansion in bonnet fungi (Mycena s.s.) driven by repeated elements and novel gene families across ecological guilds.</title>
        <authorList>
            <consortium name="Lawrence Berkeley National Laboratory"/>
            <person name="Harder C.B."/>
            <person name="Miyauchi S."/>
            <person name="Viragh M."/>
            <person name="Kuo A."/>
            <person name="Thoen E."/>
            <person name="Andreopoulos B."/>
            <person name="Lu D."/>
            <person name="Skrede I."/>
            <person name="Drula E."/>
            <person name="Henrissat B."/>
            <person name="Morin E."/>
            <person name="Kohler A."/>
            <person name="Barry K."/>
            <person name="LaButti K."/>
            <person name="Morin E."/>
            <person name="Salamov A."/>
            <person name="Lipzen A."/>
            <person name="Mereny Z."/>
            <person name="Hegedus B."/>
            <person name="Baldrian P."/>
            <person name="Stursova M."/>
            <person name="Weitz H."/>
            <person name="Taylor A."/>
            <person name="Grigoriev I.V."/>
            <person name="Nagy L.G."/>
            <person name="Martin F."/>
            <person name="Kauserud H."/>
        </authorList>
    </citation>
    <scope>NUCLEOTIDE SEQUENCE</scope>
    <source>
        <strain evidence="2">CBHHK188m</strain>
    </source>
</reference>
<comment type="caution">
    <text evidence="2">The sequence shown here is derived from an EMBL/GenBank/DDBJ whole genome shotgun (WGS) entry which is preliminary data.</text>
</comment>
<accession>A0AAD7I033</accession>